<comment type="caution">
    <text evidence="1">The sequence shown here is derived from an EMBL/GenBank/DDBJ whole genome shotgun (WGS) entry which is preliminary data.</text>
</comment>
<gene>
    <name evidence="1" type="ORF">CYJ73_24995</name>
</gene>
<proteinExistence type="predicted"/>
<dbReference type="Proteomes" id="UP000234662">
    <property type="component" value="Unassembled WGS sequence"/>
</dbReference>
<evidence type="ECO:0000313" key="2">
    <source>
        <dbReference type="Proteomes" id="UP000234662"/>
    </source>
</evidence>
<organism evidence="1 2">
    <name type="scientific">Gordonia terrae</name>
    <dbReference type="NCBI Taxonomy" id="2055"/>
    <lineage>
        <taxon>Bacteria</taxon>
        <taxon>Bacillati</taxon>
        <taxon>Actinomycetota</taxon>
        <taxon>Actinomycetes</taxon>
        <taxon>Mycobacteriales</taxon>
        <taxon>Gordoniaceae</taxon>
        <taxon>Gordonia</taxon>
    </lineage>
</organism>
<accession>A0A2I1R129</accession>
<sequence>MTDHLPARAPAAGLQPTYSREIARVDAVTARGVHRIRAQVNKEIAAVQVLAGVGGAADRLPADLPDRQRRMALRAAMTTSRLIGRLTR</sequence>
<reference evidence="1 2" key="1">
    <citation type="submission" date="2017-12" db="EMBL/GenBank/DDBJ databases">
        <title>Phylogenetic diversity of female urinary microbiome.</title>
        <authorList>
            <person name="Thomas-White K."/>
            <person name="Wolfe A.J."/>
        </authorList>
    </citation>
    <scope>NUCLEOTIDE SEQUENCE [LARGE SCALE GENOMIC DNA]</scope>
    <source>
        <strain evidence="1 2">UMB0777</strain>
    </source>
</reference>
<protein>
    <submittedName>
        <fullName evidence="1">Uncharacterized protein</fullName>
    </submittedName>
</protein>
<dbReference type="AlphaFoldDB" id="A0A2I1R129"/>
<evidence type="ECO:0000313" key="1">
    <source>
        <dbReference type="EMBL" id="PKZ62834.1"/>
    </source>
</evidence>
<dbReference type="EMBL" id="PKJC01000042">
    <property type="protein sequence ID" value="PKZ62834.1"/>
    <property type="molecule type" value="Genomic_DNA"/>
</dbReference>
<name>A0A2I1R129_9ACTN</name>
<dbReference type="RefSeq" id="WP_101823094.1">
    <property type="nucleotide sequence ID" value="NZ_PKJC01000042.1"/>
</dbReference>